<evidence type="ECO:0000256" key="6">
    <source>
        <dbReference type="ARBA" id="ARBA00034875"/>
    </source>
</evidence>
<dbReference type="GO" id="GO:0005509">
    <property type="term" value="F:calcium ion binding"/>
    <property type="evidence" value="ECO:0007669"/>
    <property type="project" value="InterPro"/>
</dbReference>
<sequence length="108" mass="13597">MDELDRLKPLLQMAFYMIDKLRRFRLSREKKLKSDRNRQKVEKLFLQSTHQQRQEAAQMKREEKRRAEKEKMLQEMDPEKQRKWEEKEYKREMKKKIPKMKQLKVKAM</sequence>
<comment type="caution">
    <text evidence="9">The sequence shown here is derived from an EMBL/GenBank/DDBJ whole genome shotgun (WGS) entry which is preliminary data.</text>
</comment>
<name>A0A1Y3BHW7_EURMA</name>
<feature type="region of interest" description="Disordered" evidence="8">
    <location>
        <begin position="47"/>
        <end position="87"/>
    </location>
</feature>
<dbReference type="PANTHER" id="PTHR12883:SF0">
    <property type="entry name" value="PAT COMPLEX SUBUNIT CCDC47"/>
    <property type="match status" value="1"/>
</dbReference>
<dbReference type="Proteomes" id="UP000194236">
    <property type="component" value="Unassembled WGS sequence"/>
</dbReference>
<proteinExistence type="inferred from homology"/>
<dbReference type="GO" id="GO:0032469">
    <property type="term" value="P:endoplasmic reticulum calcium ion homeostasis"/>
    <property type="evidence" value="ECO:0007669"/>
    <property type="project" value="InterPro"/>
</dbReference>
<evidence type="ECO:0000256" key="7">
    <source>
        <dbReference type="ARBA" id="ARBA00034902"/>
    </source>
</evidence>
<dbReference type="PANTHER" id="PTHR12883">
    <property type="entry name" value="ADIPOCYTE-SPECIFIC PROTEIN 4-RELATED"/>
    <property type="match status" value="1"/>
</dbReference>
<dbReference type="Pfam" id="PF07946">
    <property type="entry name" value="CCDC47"/>
    <property type="match status" value="1"/>
</dbReference>
<keyword evidence="1" id="KW-0812">Transmembrane</keyword>
<keyword evidence="3" id="KW-0472">Membrane</keyword>
<keyword evidence="2" id="KW-1133">Transmembrane helix</keyword>
<organism evidence="9 10">
    <name type="scientific">Euroglyphus maynei</name>
    <name type="common">Mayne's house dust mite</name>
    <dbReference type="NCBI Taxonomy" id="6958"/>
    <lineage>
        <taxon>Eukaryota</taxon>
        <taxon>Metazoa</taxon>
        <taxon>Ecdysozoa</taxon>
        <taxon>Arthropoda</taxon>
        <taxon>Chelicerata</taxon>
        <taxon>Arachnida</taxon>
        <taxon>Acari</taxon>
        <taxon>Acariformes</taxon>
        <taxon>Sarcoptiformes</taxon>
        <taxon>Astigmata</taxon>
        <taxon>Psoroptidia</taxon>
        <taxon>Analgoidea</taxon>
        <taxon>Pyroglyphidae</taxon>
        <taxon>Pyroglyphinae</taxon>
        <taxon>Euroglyphus</taxon>
    </lineage>
</organism>
<dbReference type="InterPro" id="IPR012879">
    <property type="entry name" value="CCDC47"/>
</dbReference>
<dbReference type="GO" id="GO:0030867">
    <property type="term" value="C:rough endoplasmic reticulum membrane"/>
    <property type="evidence" value="ECO:0007669"/>
    <property type="project" value="UniProtKB-SubCell"/>
</dbReference>
<comment type="subcellular location">
    <subcellularLocation>
        <location evidence="4">Rough endoplasmic reticulum membrane</location>
        <topology evidence="4">Single-pass type I membrane protein</topology>
    </subcellularLocation>
</comment>
<protein>
    <recommendedName>
        <fullName evidence="6">PAT complex subunit CCDC47</fullName>
    </recommendedName>
    <alternativeName>
        <fullName evidence="7">Coiled-coil domain-containing protein 47</fullName>
    </alternativeName>
</protein>
<dbReference type="OrthoDB" id="10039147at2759"/>
<reference evidence="9 10" key="1">
    <citation type="submission" date="2017-03" db="EMBL/GenBank/DDBJ databases">
        <title>Genome Survey of Euroglyphus maynei.</title>
        <authorList>
            <person name="Arlian L.G."/>
            <person name="Morgan M.S."/>
            <person name="Rider S.D."/>
        </authorList>
    </citation>
    <scope>NUCLEOTIDE SEQUENCE [LARGE SCALE GENOMIC DNA]</scope>
    <source>
        <strain evidence="9">Arlian Lab</strain>
        <tissue evidence="9">Whole body</tissue>
    </source>
</reference>
<evidence type="ECO:0000256" key="3">
    <source>
        <dbReference type="ARBA" id="ARBA00023136"/>
    </source>
</evidence>
<evidence type="ECO:0000256" key="5">
    <source>
        <dbReference type="ARBA" id="ARBA00034746"/>
    </source>
</evidence>
<gene>
    <name evidence="9" type="ORF">BLA29_005620</name>
</gene>
<evidence type="ECO:0000256" key="4">
    <source>
        <dbReference type="ARBA" id="ARBA00034697"/>
    </source>
</evidence>
<evidence type="ECO:0000313" key="10">
    <source>
        <dbReference type="Proteomes" id="UP000194236"/>
    </source>
</evidence>
<dbReference type="EMBL" id="MUJZ01023226">
    <property type="protein sequence ID" value="OTF79413.1"/>
    <property type="molecule type" value="Genomic_DNA"/>
</dbReference>
<feature type="compositionally biased region" description="Basic and acidic residues" evidence="8">
    <location>
        <begin position="58"/>
        <end position="87"/>
    </location>
</feature>
<evidence type="ECO:0000313" key="9">
    <source>
        <dbReference type="EMBL" id="OTF79413.1"/>
    </source>
</evidence>
<keyword evidence="10" id="KW-1185">Reference proteome</keyword>
<evidence type="ECO:0000256" key="8">
    <source>
        <dbReference type="SAM" id="MobiDB-lite"/>
    </source>
</evidence>
<dbReference type="AlphaFoldDB" id="A0A1Y3BHW7"/>
<comment type="similarity">
    <text evidence="5">Belongs to the CCDC47 family.</text>
</comment>
<accession>A0A1Y3BHW7</accession>
<evidence type="ECO:0000256" key="2">
    <source>
        <dbReference type="ARBA" id="ARBA00022989"/>
    </source>
</evidence>
<evidence type="ECO:0000256" key="1">
    <source>
        <dbReference type="ARBA" id="ARBA00022692"/>
    </source>
</evidence>